<reference evidence="3 4" key="1">
    <citation type="submission" date="2015-09" db="EMBL/GenBank/DDBJ databases">
        <authorList>
            <consortium name="Pathogen Informatics"/>
        </authorList>
    </citation>
    <scope>NUCLEOTIDE SEQUENCE [LARGE SCALE GENOMIC DNA]</scope>
    <source>
        <strain evidence="3 4">2789STDY5834962</strain>
    </source>
</reference>
<dbReference type="HAMAP" id="MF_01477">
    <property type="entry name" value="Iojap_RsfS"/>
    <property type="match status" value="1"/>
</dbReference>
<gene>
    <name evidence="3" type="primary">ybeB</name>
    <name evidence="2" type="synonym">rsfS</name>
    <name evidence="3" type="ORF">ERS852574_02104</name>
</gene>
<protein>
    <recommendedName>
        <fullName evidence="2">Ribosomal silencing factor RsfS</fullName>
    </recommendedName>
</protein>
<dbReference type="InterPro" id="IPR043519">
    <property type="entry name" value="NT_sf"/>
</dbReference>
<name>A0A173TDX9_9FIRM</name>
<accession>A0A173TDX9</accession>
<dbReference type="GO" id="GO:0043023">
    <property type="term" value="F:ribosomal large subunit binding"/>
    <property type="evidence" value="ECO:0007669"/>
    <property type="project" value="TreeGrafter"/>
</dbReference>
<dbReference type="Proteomes" id="UP000095727">
    <property type="component" value="Unassembled WGS sequence"/>
</dbReference>
<comment type="function">
    <text evidence="2">Functions as a ribosomal silencing factor. Interacts with ribosomal protein uL14 (rplN), blocking formation of intersubunit bridge B8. Prevents association of the 30S and 50S ribosomal subunits and the formation of functional ribosomes, thus repressing translation.</text>
</comment>
<evidence type="ECO:0000256" key="1">
    <source>
        <dbReference type="ARBA" id="ARBA00010574"/>
    </source>
</evidence>
<dbReference type="GO" id="GO:0042256">
    <property type="term" value="P:cytosolic ribosome assembly"/>
    <property type="evidence" value="ECO:0007669"/>
    <property type="project" value="UniProtKB-UniRule"/>
</dbReference>
<comment type="subcellular location">
    <subcellularLocation>
        <location evidence="2">Cytoplasm</location>
    </subcellularLocation>
</comment>
<dbReference type="GO" id="GO:0090071">
    <property type="term" value="P:negative regulation of ribosome biogenesis"/>
    <property type="evidence" value="ECO:0007669"/>
    <property type="project" value="UniProtKB-UniRule"/>
</dbReference>
<dbReference type="PANTHER" id="PTHR21043">
    <property type="entry name" value="IOJAP SUPERFAMILY ORTHOLOG"/>
    <property type="match status" value="1"/>
</dbReference>
<keyword evidence="2" id="KW-0963">Cytoplasm</keyword>
<dbReference type="Gene3D" id="3.30.460.10">
    <property type="entry name" value="Beta Polymerase, domain 2"/>
    <property type="match status" value="1"/>
</dbReference>
<keyword evidence="2" id="KW-0678">Repressor</keyword>
<evidence type="ECO:0000256" key="2">
    <source>
        <dbReference type="HAMAP-Rule" id="MF_01477"/>
    </source>
</evidence>
<organism evidence="3 4">
    <name type="scientific">Coprococcus comes</name>
    <dbReference type="NCBI Taxonomy" id="410072"/>
    <lineage>
        <taxon>Bacteria</taxon>
        <taxon>Bacillati</taxon>
        <taxon>Bacillota</taxon>
        <taxon>Clostridia</taxon>
        <taxon>Lachnospirales</taxon>
        <taxon>Lachnospiraceae</taxon>
        <taxon>Coprococcus</taxon>
    </lineage>
</organism>
<dbReference type="Pfam" id="PF02410">
    <property type="entry name" value="RsfS"/>
    <property type="match status" value="1"/>
</dbReference>
<dbReference type="EMBL" id="CYXR01000014">
    <property type="protein sequence ID" value="CUN00640.1"/>
    <property type="molecule type" value="Genomic_DNA"/>
</dbReference>
<proteinExistence type="inferred from homology"/>
<dbReference type="GO" id="GO:0017148">
    <property type="term" value="P:negative regulation of translation"/>
    <property type="evidence" value="ECO:0007669"/>
    <property type="project" value="UniProtKB-UniRule"/>
</dbReference>
<dbReference type="GO" id="GO:0005737">
    <property type="term" value="C:cytoplasm"/>
    <property type="evidence" value="ECO:0007669"/>
    <property type="project" value="UniProtKB-SubCell"/>
</dbReference>
<dbReference type="NCBIfam" id="TIGR00090">
    <property type="entry name" value="rsfS_iojap_ybeB"/>
    <property type="match status" value="1"/>
</dbReference>
<sequence length="119" mass="13521">MQTIEQSREMAKLACEALADKKGEDIRVIDIAGISVLADYFIIANGTNESQVRALVDNVEETLGKAGYEVKQREGYGLGSWVLLDFGDIIVHVFDRENRLFYDLERIWRDGKQVDPEEL</sequence>
<comment type="similarity">
    <text evidence="1 2">Belongs to the Iojap/RsfS family.</text>
</comment>
<keyword evidence="2" id="KW-0810">Translation regulation</keyword>
<evidence type="ECO:0000313" key="4">
    <source>
        <dbReference type="Proteomes" id="UP000095727"/>
    </source>
</evidence>
<comment type="subunit">
    <text evidence="2">Interacts with ribosomal protein uL14 (rplN).</text>
</comment>
<evidence type="ECO:0000313" key="3">
    <source>
        <dbReference type="EMBL" id="CUN00640.1"/>
    </source>
</evidence>
<dbReference type="AlphaFoldDB" id="A0A173TDX9"/>
<dbReference type="PANTHER" id="PTHR21043:SF0">
    <property type="entry name" value="MITOCHONDRIAL ASSEMBLY OF RIBOSOMAL LARGE SUBUNIT PROTEIN 1"/>
    <property type="match status" value="1"/>
</dbReference>
<dbReference type="InterPro" id="IPR004394">
    <property type="entry name" value="Iojap/RsfS/C7orf30"/>
</dbReference>
<dbReference type="SUPFAM" id="SSF81301">
    <property type="entry name" value="Nucleotidyltransferase"/>
    <property type="match status" value="1"/>
</dbReference>